<dbReference type="EMBL" id="CP091430">
    <property type="protein sequence ID" value="UVI29201.1"/>
    <property type="molecule type" value="Genomic_DNA"/>
</dbReference>
<protein>
    <submittedName>
        <fullName evidence="2">Rid family detoxifying hydrolase</fullName>
    </submittedName>
</protein>
<evidence type="ECO:0000313" key="2">
    <source>
        <dbReference type="EMBL" id="UVI29201.1"/>
    </source>
</evidence>
<reference evidence="2" key="1">
    <citation type="submission" date="2022-01" db="EMBL/GenBank/DDBJ databases">
        <title>Paenibacillus spongiae sp. nov., isolated from marine sponge.</title>
        <authorList>
            <person name="Li Z."/>
            <person name="Zhang M."/>
        </authorList>
    </citation>
    <scope>NUCLEOTIDE SEQUENCE</scope>
    <source>
        <strain evidence="2">PHS-Z3</strain>
    </source>
</reference>
<gene>
    <name evidence="2" type="ORF">L1F29_27820</name>
</gene>
<dbReference type="CDD" id="cd00448">
    <property type="entry name" value="YjgF_YER057c_UK114_family"/>
    <property type="match status" value="1"/>
</dbReference>
<name>A0ABY5S5K5_9BACL</name>
<sequence length="124" mass="13498">MKQIILTDKAQQPGSMPYSQAIKVGNTVYVAGQGPFEPQSGMCEDSTMEYQARRTLENLKAILAEAGAQMSDVVKVTVFLGNGADFDEFNGYYKEYFSAPYPARAITGVSSNMLVQIDAIAVIE</sequence>
<keyword evidence="3" id="KW-1185">Reference proteome</keyword>
<evidence type="ECO:0000313" key="3">
    <source>
        <dbReference type="Proteomes" id="UP001057877"/>
    </source>
</evidence>
<proteinExistence type="inferred from homology"/>
<dbReference type="GO" id="GO:0016787">
    <property type="term" value="F:hydrolase activity"/>
    <property type="evidence" value="ECO:0007669"/>
    <property type="project" value="UniProtKB-KW"/>
</dbReference>
<dbReference type="SUPFAM" id="SSF55298">
    <property type="entry name" value="YjgF-like"/>
    <property type="match status" value="1"/>
</dbReference>
<comment type="similarity">
    <text evidence="1">Belongs to the RutC family.</text>
</comment>
<dbReference type="Proteomes" id="UP001057877">
    <property type="component" value="Chromosome"/>
</dbReference>
<dbReference type="RefSeq" id="WP_258385290.1">
    <property type="nucleotide sequence ID" value="NZ_CP091430.1"/>
</dbReference>
<dbReference type="InterPro" id="IPR035959">
    <property type="entry name" value="RutC-like_sf"/>
</dbReference>
<keyword evidence="2" id="KW-0378">Hydrolase</keyword>
<accession>A0ABY5S5K5</accession>
<dbReference type="InterPro" id="IPR006056">
    <property type="entry name" value="RidA"/>
</dbReference>
<organism evidence="2 3">
    <name type="scientific">Paenibacillus spongiae</name>
    <dbReference type="NCBI Taxonomy" id="2909671"/>
    <lineage>
        <taxon>Bacteria</taxon>
        <taxon>Bacillati</taxon>
        <taxon>Bacillota</taxon>
        <taxon>Bacilli</taxon>
        <taxon>Bacillales</taxon>
        <taxon>Paenibacillaceae</taxon>
        <taxon>Paenibacillus</taxon>
    </lineage>
</organism>
<dbReference type="PANTHER" id="PTHR11803">
    <property type="entry name" value="2-IMINOBUTANOATE/2-IMINOPROPANOATE DEAMINASE RIDA"/>
    <property type="match status" value="1"/>
</dbReference>
<dbReference type="Gene3D" id="3.30.1330.40">
    <property type="entry name" value="RutC-like"/>
    <property type="match status" value="1"/>
</dbReference>
<dbReference type="InterPro" id="IPR006175">
    <property type="entry name" value="YjgF/YER057c/UK114"/>
</dbReference>
<dbReference type="NCBIfam" id="TIGR00004">
    <property type="entry name" value="Rid family detoxifying hydrolase"/>
    <property type="match status" value="1"/>
</dbReference>
<dbReference type="Pfam" id="PF01042">
    <property type="entry name" value="Ribonuc_L-PSP"/>
    <property type="match status" value="1"/>
</dbReference>
<dbReference type="PANTHER" id="PTHR11803:SF39">
    <property type="entry name" value="2-IMINOBUTANOATE_2-IMINOPROPANOATE DEAMINASE"/>
    <property type="match status" value="1"/>
</dbReference>
<evidence type="ECO:0000256" key="1">
    <source>
        <dbReference type="ARBA" id="ARBA00010552"/>
    </source>
</evidence>